<protein>
    <submittedName>
        <fullName evidence="1">Uncharacterized protein</fullName>
    </submittedName>
</protein>
<gene>
    <name evidence="1" type="ORF">COW49_02260</name>
</gene>
<name>A0A2M7FD90_9BACT</name>
<reference evidence="2" key="1">
    <citation type="submission" date="2017-09" db="EMBL/GenBank/DDBJ databases">
        <title>Depth-based differentiation of microbial function through sediment-hosted aquifers and enrichment of novel symbionts in the deep terrestrial subsurface.</title>
        <authorList>
            <person name="Probst A.J."/>
            <person name="Ladd B."/>
            <person name="Jarett J.K."/>
            <person name="Geller-Mcgrath D.E."/>
            <person name="Sieber C.M.K."/>
            <person name="Emerson J.B."/>
            <person name="Anantharaman K."/>
            <person name="Thomas B.C."/>
            <person name="Malmstrom R."/>
            <person name="Stieglmeier M."/>
            <person name="Klingl A."/>
            <person name="Woyke T."/>
            <person name="Ryan C.M."/>
            <person name="Banfield J.F."/>
        </authorList>
    </citation>
    <scope>NUCLEOTIDE SEQUENCE [LARGE SCALE GENOMIC DNA]</scope>
</reference>
<comment type="caution">
    <text evidence="1">The sequence shown here is derived from an EMBL/GenBank/DDBJ whole genome shotgun (WGS) entry which is preliminary data.</text>
</comment>
<proteinExistence type="predicted"/>
<accession>A0A2M7FD90</accession>
<sequence>MSEQGDTSCIITVAPLMCSISPSGAARFLRSALITKREYFRTVFENGYKRKKRFTYPVHYVLKGRFPTGLLEIVTSLLKSKGFSIQIIDRRSTIKSSLQSSFGG</sequence>
<dbReference type="EMBL" id="PFFD01000102">
    <property type="protein sequence ID" value="PIV86971.1"/>
    <property type="molecule type" value="Genomic_DNA"/>
</dbReference>
<dbReference type="AlphaFoldDB" id="A0A2M7FD90"/>
<feature type="non-terminal residue" evidence="1">
    <location>
        <position position="104"/>
    </location>
</feature>
<organism evidence="1 2">
    <name type="scientific">Candidatus Kaiserbacteria bacterium CG17_big_fil_post_rev_8_21_14_2_50_51_7</name>
    <dbReference type="NCBI Taxonomy" id="1974613"/>
    <lineage>
        <taxon>Bacteria</taxon>
        <taxon>Candidatus Kaiseribacteriota</taxon>
    </lineage>
</organism>
<evidence type="ECO:0000313" key="1">
    <source>
        <dbReference type="EMBL" id="PIV86971.1"/>
    </source>
</evidence>
<evidence type="ECO:0000313" key="2">
    <source>
        <dbReference type="Proteomes" id="UP000228497"/>
    </source>
</evidence>
<dbReference type="Proteomes" id="UP000228497">
    <property type="component" value="Unassembled WGS sequence"/>
</dbReference>